<dbReference type="AlphaFoldDB" id="A0A8S2XKJ7"/>
<dbReference type="EMBL" id="CAJOBH010077179">
    <property type="protein sequence ID" value="CAF4500000.1"/>
    <property type="molecule type" value="Genomic_DNA"/>
</dbReference>
<gene>
    <name evidence="1" type="ORF">BYL167_LOCUS35965</name>
</gene>
<organism evidence="1 2">
    <name type="scientific">Rotaria magnacalcarata</name>
    <dbReference type="NCBI Taxonomy" id="392030"/>
    <lineage>
        <taxon>Eukaryota</taxon>
        <taxon>Metazoa</taxon>
        <taxon>Spiralia</taxon>
        <taxon>Gnathifera</taxon>
        <taxon>Rotifera</taxon>
        <taxon>Eurotatoria</taxon>
        <taxon>Bdelloidea</taxon>
        <taxon>Philodinida</taxon>
        <taxon>Philodinidae</taxon>
        <taxon>Rotaria</taxon>
    </lineage>
</organism>
<protein>
    <submittedName>
        <fullName evidence="1">Uncharacterized protein</fullName>
    </submittedName>
</protein>
<dbReference type="Proteomes" id="UP000681967">
    <property type="component" value="Unassembled WGS sequence"/>
</dbReference>
<evidence type="ECO:0000313" key="1">
    <source>
        <dbReference type="EMBL" id="CAF4500000.1"/>
    </source>
</evidence>
<accession>A0A8S2XKJ7</accession>
<comment type="caution">
    <text evidence="1">The sequence shown here is derived from an EMBL/GenBank/DDBJ whole genome shotgun (WGS) entry which is preliminary data.</text>
</comment>
<name>A0A8S2XKJ7_9BILA</name>
<feature type="non-terminal residue" evidence="1">
    <location>
        <position position="57"/>
    </location>
</feature>
<reference evidence="1" key="1">
    <citation type="submission" date="2021-02" db="EMBL/GenBank/DDBJ databases">
        <authorList>
            <person name="Nowell W R."/>
        </authorList>
    </citation>
    <scope>NUCLEOTIDE SEQUENCE</scope>
</reference>
<proteinExistence type="predicted"/>
<evidence type="ECO:0000313" key="2">
    <source>
        <dbReference type="Proteomes" id="UP000681967"/>
    </source>
</evidence>
<feature type="non-terminal residue" evidence="1">
    <location>
        <position position="1"/>
    </location>
</feature>
<sequence length="57" mass="6234">RTEYLWGGQAHGVGDFRIPTVALSDSNGQIISISGPYPGRGIDRSPACVYQPSYQMY</sequence>